<reference evidence="2 3" key="1">
    <citation type="submission" date="2019-12" db="EMBL/GenBank/DDBJ databases">
        <authorList>
            <person name="Zhao J."/>
        </authorList>
    </citation>
    <scope>NUCLEOTIDE SEQUENCE [LARGE SCALE GENOMIC DNA]</scope>
    <source>
        <strain evidence="2 3">S-15</strain>
    </source>
</reference>
<evidence type="ECO:0000313" key="3">
    <source>
        <dbReference type="Proteomes" id="UP000470771"/>
    </source>
</evidence>
<evidence type="ECO:0000256" key="1">
    <source>
        <dbReference type="SAM" id="SignalP"/>
    </source>
</evidence>
<dbReference type="Proteomes" id="UP000470771">
    <property type="component" value="Unassembled WGS sequence"/>
</dbReference>
<keyword evidence="3" id="KW-1185">Reference proteome</keyword>
<name>A0A6N9NKK9_9FLAO</name>
<dbReference type="RefSeq" id="WP_160633340.1">
    <property type="nucleotide sequence ID" value="NZ_WWNE01000007.1"/>
</dbReference>
<dbReference type="AlphaFoldDB" id="A0A6N9NKK9"/>
<proteinExistence type="predicted"/>
<evidence type="ECO:0000313" key="2">
    <source>
        <dbReference type="EMBL" id="NBG66389.1"/>
    </source>
</evidence>
<feature type="signal peptide" evidence="1">
    <location>
        <begin position="1"/>
        <end position="23"/>
    </location>
</feature>
<comment type="caution">
    <text evidence="2">The sequence shown here is derived from an EMBL/GenBank/DDBJ whole genome shotgun (WGS) entry which is preliminary data.</text>
</comment>
<keyword evidence="1" id="KW-0732">Signal</keyword>
<protein>
    <recommendedName>
        <fullName evidence="4">DUF4421 domain-containing protein</fullName>
    </recommendedName>
</protein>
<dbReference type="EMBL" id="WWNE01000007">
    <property type="protein sequence ID" value="NBG66389.1"/>
    <property type="molecule type" value="Genomic_DNA"/>
</dbReference>
<organism evidence="2 3">
    <name type="scientific">Acidiluteibacter ferrifornacis</name>
    <dbReference type="NCBI Taxonomy" id="2692424"/>
    <lineage>
        <taxon>Bacteria</taxon>
        <taxon>Pseudomonadati</taxon>
        <taxon>Bacteroidota</taxon>
        <taxon>Flavobacteriia</taxon>
        <taxon>Flavobacteriales</taxon>
        <taxon>Cryomorphaceae</taxon>
        <taxon>Acidiluteibacter</taxon>
    </lineage>
</organism>
<gene>
    <name evidence="2" type="ORF">GQN54_09695</name>
</gene>
<feature type="chain" id="PRO_5026978651" description="DUF4421 domain-containing protein" evidence="1">
    <location>
        <begin position="24"/>
        <end position="295"/>
    </location>
</feature>
<evidence type="ECO:0008006" key="4">
    <source>
        <dbReference type="Google" id="ProtNLM"/>
    </source>
</evidence>
<sequence>MKNLLLASLVVIQLFSNTSNISAQEANKVDWNLRKSQLDIKNQKGNFYFYWGYNRATYAKSDIHLKGPDYDFILSDVTARDMPEEFSSVYFDPGQITIPQFNFRVGYHLSDKYALAVGWDHMKYRTRSGQPAIITGRIDASASPIYAGYYNHDKIIMDEWNLVKMEHSDGFNVINVNVERNDYLLTTNDQNLALSVISGAGAGIAFPWTNSRIFGVRNDDRPKISGLGAHIYGAAQATVYKRFFLRLTLQGGFQNMWAIATVPKGDKSAHAEQTIFYYERSLVLGYNFRLYDKKQ</sequence>
<accession>A0A6N9NKK9</accession>